<dbReference type="CDD" id="cd05233">
    <property type="entry name" value="SDR_c"/>
    <property type="match status" value="1"/>
</dbReference>
<organism evidence="3 4">
    <name type="scientific">Thalassovita mediterranea</name>
    <dbReference type="NCBI Taxonomy" id="340021"/>
    <lineage>
        <taxon>Bacteria</taxon>
        <taxon>Pseudomonadati</taxon>
        <taxon>Pseudomonadota</taxon>
        <taxon>Alphaproteobacteria</taxon>
        <taxon>Rhodobacterales</taxon>
        <taxon>Roseobacteraceae</taxon>
        <taxon>Thalassovita</taxon>
    </lineage>
</organism>
<dbReference type="EC" id="1.-.-.-" evidence="3"/>
<evidence type="ECO:0000256" key="2">
    <source>
        <dbReference type="ARBA" id="ARBA00023002"/>
    </source>
</evidence>
<gene>
    <name evidence="3" type="ORF">TM5383_00571</name>
</gene>
<sequence>MNIGHEAVLAGKHVVIVGGSSGMGKATAKMAQSLGATVTIASRNLEKLASAASEIGDGVRVSPLDTTNEQTVKAWAAALGPVDHLVISASSAAHGAFADLPTDDLRSMFEAKFTGPYVTAREVLPYLQAGGSITFFSGVLSRRPAVGATGLAAVNAAVEALSKGLALELAGRVRVNCISPGMVDTEAYASMTSEARAAMYEQVGASLPVGRIGHSAEIAQAVVMAMTNGYLTGAVLDVDGGHLVRA</sequence>
<dbReference type="InterPro" id="IPR036291">
    <property type="entry name" value="NAD(P)-bd_dom_sf"/>
</dbReference>
<dbReference type="InterPro" id="IPR051122">
    <property type="entry name" value="SDR_DHRS6-like"/>
</dbReference>
<accession>A0A0P1GMH3</accession>
<dbReference type="STRING" id="340021.TM5383_00571"/>
<dbReference type="RefSeq" id="WP_058317538.1">
    <property type="nucleotide sequence ID" value="NZ_CYSF01000003.1"/>
</dbReference>
<dbReference type="Proteomes" id="UP000051681">
    <property type="component" value="Unassembled WGS sequence"/>
</dbReference>
<dbReference type="Pfam" id="PF13561">
    <property type="entry name" value="adh_short_C2"/>
    <property type="match status" value="1"/>
</dbReference>
<dbReference type="PRINTS" id="PR00081">
    <property type="entry name" value="GDHRDH"/>
</dbReference>
<dbReference type="OrthoDB" id="9803333at2"/>
<evidence type="ECO:0000313" key="4">
    <source>
        <dbReference type="Proteomes" id="UP000051681"/>
    </source>
</evidence>
<reference evidence="3 4" key="1">
    <citation type="submission" date="2015-09" db="EMBL/GenBank/DDBJ databases">
        <authorList>
            <consortium name="Swine Surveillance"/>
        </authorList>
    </citation>
    <scope>NUCLEOTIDE SEQUENCE [LARGE SCALE GENOMIC DNA]</scope>
    <source>
        <strain evidence="3 4">CECT 8383</strain>
    </source>
</reference>
<proteinExistence type="inferred from homology"/>
<dbReference type="AlphaFoldDB" id="A0A0P1GMH3"/>
<name>A0A0P1GMH3_9RHOB</name>
<dbReference type="SUPFAM" id="SSF51735">
    <property type="entry name" value="NAD(P)-binding Rossmann-fold domains"/>
    <property type="match status" value="1"/>
</dbReference>
<dbReference type="PANTHER" id="PTHR43477:SF1">
    <property type="entry name" value="DIHYDROANTICAPSIN 7-DEHYDROGENASE"/>
    <property type="match status" value="1"/>
</dbReference>
<protein>
    <submittedName>
        <fullName evidence="3">Putative oxidoreductase</fullName>
        <ecNumber evidence="3">1.-.-.-</ecNumber>
    </submittedName>
</protein>
<dbReference type="PANTHER" id="PTHR43477">
    <property type="entry name" value="DIHYDROANTICAPSIN 7-DEHYDROGENASE"/>
    <property type="match status" value="1"/>
</dbReference>
<comment type="similarity">
    <text evidence="1">Belongs to the short-chain dehydrogenases/reductases (SDR) family.</text>
</comment>
<evidence type="ECO:0000256" key="1">
    <source>
        <dbReference type="ARBA" id="ARBA00006484"/>
    </source>
</evidence>
<dbReference type="GO" id="GO:0016491">
    <property type="term" value="F:oxidoreductase activity"/>
    <property type="evidence" value="ECO:0007669"/>
    <property type="project" value="UniProtKB-KW"/>
</dbReference>
<evidence type="ECO:0000313" key="3">
    <source>
        <dbReference type="EMBL" id="CUH83384.1"/>
    </source>
</evidence>
<dbReference type="EMBL" id="CYSF01000003">
    <property type="protein sequence ID" value="CUH83384.1"/>
    <property type="molecule type" value="Genomic_DNA"/>
</dbReference>
<keyword evidence="2 3" id="KW-0560">Oxidoreductase</keyword>
<dbReference type="InterPro" id="IPR002347">
    <property type="entry name" value="SDR_fam"/>
</dbReference>
<keyword evidence="4" id="KW-1185">Reference proteome</keyword>
<dbReference type="Gene3D" id="3.40.50.720">
    <property type="entry name" value="NAD(P)-binding Rossmann-like Domain"/>
    <property type="match status" value="1"/>
</dbReference>